<accession>A0ABW5E5L5</accession>
<dbReference type="Proteomes" id="UP001597297">
    <property type="component" value="Unassembled WGS sequence"/>
</dbReference>
<feature type="transmembrane region" description="Helical" evidence="2">
    <location>
        <begin position="141"/>
        <end position="161"/>
    </location>
</feature>
<dbReference type="Pfam" id="PF07228">
    <property type="entry name" value="SpoIIE"/>
    <property type="match status" value="1"/>
</dbReference>
<feature type="domain" description="PPM-type phosphatase" evidence="3">
    <location>
        <begin position="321"/>
        <end position="542"/>
    </location>
</feature>
<keyword evidence="1" id="KW-0378">Hydrolase</keyword>
<dbReference type="RefSeq" id="WP_377093652.1">
    <property type="nucleotide sequence ID" value="NZ_JBHSJM010000001.1"/>
</dbReference>
<evidence type="ECO:0000259" key="3">
    <source>
        <dbReference type="SMART" id="SM00331"/>
    </source>
</evidence>
<evidence type="ECO:0000313" key="5">
    <source>
        <dbReference type="Proteomes" id="UP001597297"/>
    </source>
</evidence>
<dbReference type="InterPro" id="IPR033417">
    <property type="entry name" value="CHASE8"/>
</dbReference>
<dbReference type="EMBL" id="JBHUJC010000043">
    <property type="protein sequence ID" value="MFD2277647.1"/>
    <property type="molecule type" value="Genomic_DNA"/>
</dbReference>
<evidence type="ECO:0000313" key="4">
    <source>
        <dbReference type="EMBL" id="MFD2277647.1"/>
    </source>
</evidence>
<dbReference type="Pfam" id="PF17152">
    <property type="entry name" value="CHASE8"/>
    <property type="match status" value="1"/>
</dbReference>
<comment type="caution">
    <text evidence="4">The sequence shown here is derived from an EMBL/GenBank/DDBJ whole genome shotgun (WGS) entry which is preliminary data.</text>
</comment>
<dbReference type="InterPro" id="IPR052016">
    <property type="entry name" value="Bact_Sigma-Reg"/>
</dbReference>
<organism evidence="4 5">
    <name type="scientific">Rubritalea spongiae</name>
    <dbReference type="NCBI Taxonomy" id="430797"/>
    <lineage>
        <taxon>Bacteria</taxon>
        <taxon>Pseudomonadati</taxon>
        <taxon>Verrucomicrobiota</taxon>
        <taxon>Verrucomicrobiia</taxon>
        <taxon>Verrucomicrobiales</taxon>
        <taxon>Rubritaleaceae</taxon>
        <taxon>Rubritalea</taxon>
    </lineage>
</organism>
<dbReference type="SMART" id="SM00331">
    <property type="entry name" value="PP2C_SIG"/>
    <property type="match status" value="1"/>
</dbReference>
<keyword evidence="2" id="KW-1133">Transmembrane helix</keyword>
<dbReference type="InterPro" id="IPR035965">
    <property type="entry name" value="PAS-like_dom_sf"/>
</dbReference>
<dbReference type="PANTHER" id="PTHR43156:SF2">
    <property type="entry name" value="STAGE II SPORULATION PROTEIN E"/>
    <property type="match status" value="1"/>
</dbReference>
<dbReference type="PANTHER" id="PTHR43156">
    <property type="entry name" value="STAGE II SPORULATION PROTEIN E-RELATED"/>
    <property type="match status" value="1"/>
</dbReference>
<reference evidence="5" key="1">
    <citation type="journal article" date="2019" name="Int. J. Syst. Evol. Microbiol.">
        <title>The Global Catalogue of Microorganisms (GCM) 10K type strain sequencing project: providing services to taxonomists for standard genome sequencing and annotation.</title>
        <authorList>
            <consortium name="The Broad Institute Genomics Platform"/>
            <consortium name="The Broad Institute Genome Sequencing Center for Infectious Disease"/>
            <person name="Wu L."/>
            <person name="Ma J."/>
        </authorList>
    </citation>
    <scope>NUCLEOTIDE SEQUENCE [LARGE SCALE GENOMIC DNA]</scope>
    <source>
        <strain evidence="5">JCM 16545</strain>
    </source>
</reference>
<dbReference type="InterPro" id="IPR036457">
    <property type="entry name" value="PPM-type-like_dom_sf"/>
</dbReference>
<evidence type="ECO:0000256" key="1">
    <source>
        <dbReference type="ARBA" id="ARBA00022801"/>
    </source>
</evidence>
<proteinExistence type="predicted"/>
<dbReference type="Gene3D" id="3.30.450.20">
    <property type="entry name" value="PAS domain"/>
    <property type="match status" value="1"/>
</dbReference>
<keyword evidence="5" id="KW-1185">Reference proteome</keyword>
<sequence>MQLLTPAKNLRYISYIGLVFVVAFALFIIAHERHVQREAQLDTKHYSELLSPCLWNIDDKSAQEYVKFIAQENEFNSLKVTHANGDPFVSYTNSTTPGEIAQYLTDLGLIRTIHSEQPIYHQSEKIGSIYTEKSNRSIYTYFYLALLLLLTLILIALIKIAKINRAHQKRIEHDLCENRERLHSVVSASPLITFSLDRRGLFTVCEGMGMSKLHDSPPDIIGKSIEQVNHSLPATVDDFHQALRGESFSTIRESSGRTFETWYTPMREDDHITGVIGVATDVTAALQAVNSLQEDKHTRLNEHQLAQRTHQSLLPEKTPTLSGYEIGFLCKPSQHIGGDYLHFEESPHMLSFTFAEMSGHGVSSALLASIFHTQSEALLSDRALPLDKAFFEINCRLHDLFPEGRFAATFHAKLDSNLHTLEYIKASPEPAILFSKTGSAKIIDGGGPAIGLLPSELLSEKSFKLQSLALAQDDSVFVYSDGIVEVENHKGKVIERREIIKWVKAEIHKPPQQIVDSVYRKVLSHAGNKEILDDISMLILRRS</sequence>
<dbReference type="InterPro" id="IPR001932">
    <property type="entry name" value="PPM-type_phosphatase-like_dom"/>
</dbReference>
<name>A0ABW5E5L5_9BACT</name>
<protein>
    <submittedName>
        <fullName evidence="4">SpoIIE family protein phosphatase</fullName>
    </submittedName>
</protein>
<keyword evidence="2" id="KW-0472">Membrane</keyword>
<evidence type="ECO:0000256" key="2">
    <source>
        <dbReference type="SAM" id="Phobius"/>
    </source>
</evidence>
<dbReference type="Gene3D" id="3.60.40.10">
    <property type="entry name" value="PPM-type phosphatase domain"/>
    <property type="match status" value="1"/>
</dbReference>
<gene>
    <name evidence="4" type="ORF">ACFSQZ_14350</name>
</gene>
<keyword evidence="2" id="KW-0812">Transmembrane</keyword>
<dbReference type="SUPFAM" id="SSF55785">
    <property type="entry name" value="PYP-like sensor domain (PAS domain)"/>
    <property type="match status" value="1"/>
</dbReference>
<feature type="transmembrane region" description="Helical" evidence="2">
    <location>
        <begin position="12"/>
        <end position="30"/>
    </location>
</feature>